<evidence type="ECO:0000256" key="5">
    <source>
        <dbReference type="PIRSR" id="PIRSR601461-1"/>
    </source>
</evidence>
<dbReference type="EMBL" id="CAJNOE010000039">
    <property type="protein sequence ID" value="CAF0790262.1"/>
    <property type="molecule type" value="Genomic_DNA"/>
</dbReference>
<keyword evidence="9" id="KW-0732">Signal</keyword>
<keyword evidence="4 7" id="KW-0378">Hydrolase</keyword>
<feature type="active site" evidence="5">
    <location>
        <position position="301"/>
    </location>
</feature>
<comment type="caution">
    <text evidence="11">The sequence shown here is derived from an EMBL/GenBank/DDBJ whole genome shotgun (WGS) entry which is preliminary data.</text>
</comment>
<dbReference type="PANTHER" id="PTHR47966:SF51">
    <property type="entry name" value="BETA-SITE APP-CLEAVING ENZYME, ISOFORM A-RELATED"/>
    <property type="match status" value="1"/>
</dbReference>
<evidence type="ECO:0000256" key="2">
    <source>
        <dbReference type="ARBA" id="ARBA00022670"/>
    </source>
</evidence>
<dbReference type="FunFam" id="2.40.70.10:FF:000115">
    <property type="entry name" value="Lysosomal aspartic protease"/>
    <property type="match status" value="1"/>
</dbReference>
<feature type="region of interest" description="Disordered" evidence="8">
    <location>
        <begin position="64"/>
        <end position="87"/>
    </location>
</feature>
<dbReference type="AlphaFoldDB" id="A0A813RVW3"/>
<dbReference type="PROSITE" id="PS51767">
    <property type="entry name" value="PEPTIDASE_A1"/>
    <property type="match status" value="1"/>
</dbReference>
<organism evidence="11 12">
    <name type="scientific">Adineta steineri</name>
    <dbReference type="NCBI Taxonomy" id="433720"/>
    <lineage>
        <taxon>Eukaryota</taxon>
        <taxon>Metazoa</taxon>
        <taxon>Spiralia</taxon>
        <taxon>Gnathifera</taxon>
        <taxon>Rotifera</taxon>
        <taxon>Eurotatoria</taxon>
        <taxon>Bdelloidea</taxon>
        <taxon>Adinetida</taxon>
        <taxon>Adinetidae</taxon>
        <taxon>Adineta</taxon>
    </lineage>
</organism>
<name>A0A813RVW3_9BILA</name>
<dbReference type="SUPFAM" id="SSF50630">
    <property type="entry name" value="Acid proteases"/>
    <property type="match status" value="1"/>
</dbReference>
<evidence type="ECO:0000259" key="10">
    <source>
        <dbReference type="PROSITE" id="PS51767"/>
    </source>
</evidence>
<dbReference type="PRINTS" id="PR00792">
    <property type="entry name" value="PEPSIN"/>
</dbReference>
<evidence type="ECO:0000313" key="11">
    <source>
        <dbReference type="EMBL" id="CAF0790262.1"/>
    </source>
</evidence>
<dbReference type="Proteomes" id="UP000663860">
    <property type="component" value="Unassembled WGS sequence"/>
</dbReference>
<keyword evidence="3 7" id="KW-0064">Aspartyl protease</keyword>
<evidence type="ECO:0000256" key="1">
    <source>
        <dbReference type="ARBA" id="ARBA00007447"/>
    </source>
</evidence>
<evidence type="ECO:0000256" key="8">
    <source>
        <dbReference type="SAM" id="MobiDB-lite"/>
    </source>
</evidence>
<evidence type="ECO:0000256" key="9">
    <source>
        <dbReference type="SAM" id="SignalP"/>
    </source>
</evidence>
<dbReference type="InterPro" id="IPR033121">
    <property type="entry name" value="PEPTIDASE_A1"/>
</dbReference>
<keyword evidence="2 7" id="KW-0645">Protease</keyword>
<evidence type="ECO:0000313" key="12">
    <source>
        <dbReference type="Proteomes" id="UP000663860"/>
    </source>
</evidence>
<dbReference type="InterPro" id="IPR021109">
    <property type="entry name" value="Peptidase_aspartic_dom_sf"/>
</dbReference>
<accession>A0A813RVW3</accession>
<dbReference type="InterPro" id="IPR001461">
    <property type="entry name" value="Aspartic_peptidase_A1"/>
</dbReference>
<gene>
    <name evidence="11" type="ORF">IZO911_LOCUS6360</name>
</gene>
<feature type="active site" evidence="5">
    <location>
        <position position="116"/>
    </location>
</feature>
<dbReference type="Pfam" id="PF00026">
    <property type="entry name" value="Asp"/>
    <property type="match status" value="1"/>
</dbReference>
<dbReference type="CDD" id="cd05471">
    <property type="entry name" value="pepsin_like"/>
    <property type="match status" value="1"/>
</dbReference>
<evidence type="ECO:0000256" key="7">
    <source>
        <dbReference type="RuleBase" id="RU000454"/>
    </source>
</evidence>
<dbReference type="GO" id="GO:0004190">
    <property type="term" value="F:aspartic-type endopeptidase activity"/>
    <property type="evidence" value="ECO:0007669"/>
    <property type="project" value="UniProtKB-KW"/>
</dbReference>
<reference evidence="11" key="1">
    <citation type="submission" date="2021-02" db="EMBL/GenBank/DDBJ databases">
        <authorList>
            <person name="Nowell W R."/>
        </authorList>
    </citation>
    <scope>NUCLEOTIDE SEQUENCE</scope>
</reference>
<evidence type="ECO:0000256" key="4">
    <source>
        <dbReference type="ARBA" id="ARBA00022801"/>
    </source>
</evidence>
<dbReference type="InterPro" id="IPR034164">
    <property type="entry name" value="Pepsin-like_dom"/>
</dbReference>
<feature type="domain" description="Peptidase A1" evidence="10">
    <location>
        <begin position="98"/>
        <end position="418"/>
    </location>
</feature>
<keyword evidence="6" id="KW-1015">Disulfide bond</keyword>
<feature type="chain" id="PRO_5032451247" description="Peptidase A1 domain-containing protein" evidence="9">
    <location>
        <begin position="25"/>
        <end position="587"/>
    </location>
</feature>
<dbReference type="GO" id="GO:0006508">
    <property type="term" value="P:proteolysis"/>
    <property type="evidence" value="ECO:0007669"/>
    <property type="project" value="UniProtKB-KW"/>
</dbReference>
<evidence type="ECO:0000256" key="6">
    <source>
        <dbReference type="PIRSR" id="PIRSR601461-2"/>
    </source>
</evidence>
<feature type="disulfide bond" evidence="6">
    <location>
        <begin position="129"/>
        <end position="133"/>
    </location>
</feature>
<comment type="similarity">
    <text evidence="1 7">Belongs to the peptidase A1 family.</text>
</comment>
<evidence type="ECO:0000256" key="3">
    <source>
        <dbReference type="ARBA" id="ARBA00022750"/>
    </source>
</evidence>
<dbReference type="InterPro" id="IPR001969">
    <property type="entry name" value="Aspartic_peptidase_AS"/>
</dbReference>
<dbReference type="Gene3D" id="2.40.70.10">
    <property type="entry name" value="Acid Proteases"/>
    <property type="match status" value="2"/>
</dbReference>
<feature type="compositionally biased region" description="Basic residues" evidence="8">
    <location>
        <begin position="64"/>
        <end position="79"/>
    </location>
</feature>
<protein>
    <recommendedName>
        <fullName evidence="10">Peptidase A1 domain-containing protein</fullName>
    </recommendedName>
</protein>
<dbReference type="PANTHER" id="PTHR47966">
    <property type="entry name" value="BETA-SITE APP-CLEAVING ENZYME, ISOFORM A-RELATED"/>
    <property type="match status" value="1"/>
</dbReference>
<dbReference type="PROSITE" id="PS00141">
    <property type="entry name" value="ASP_PROTEASE"/>
    <property type="match status" value="1"/>
</dbReference>
<proteinExistence type="inferred from homology"/>
<feature type="signal peptide" evidence="9">
    <location>
        <begin position="1"/>
        <end position="24"/>
    </location>
</feature>
<sequence length="587" mass="62712">MNKFLLVSVLPVLLGILTFNLCTATAAVGGASTHASNNNGIKRITMQKVSRKCGNSTESYKCHKKHNHTATTGTKRRRSASPTTSTESLLDENWGTYWMGQITIGSPAQIFNVDFDTGSSDLWVPSTQCGSSCGGNHTFNSGLSSTYRAWNKNFYIRYGDGSNANGTFANDTVTIAGVSIANQSFAMITSAQGFSTRTADGMLGMGYQSIASGGELPVIWSMYLAGELSLPLFSFWFGPISTGSDTGELILGGYDTTKYTGCFTYASVSVPGFWEFVADRVSLTTGSTTNIIAKSINAILDTGTTAAIVAPTTYFNMINTLLGATYDPNTGWSIVNCQTKPLSAFPNITVTISGVPFVLTPLMYLEIVGNSAGYTCYSLITSLNQNDANGNPIWILGDFFMRRFYSVFDMQNDRIGLALSTSYSSVQTAPSTLFQTTTTLFPPVTTTTQAVTTTATLPSQCYNYTTISDATRLTTAAAANGCDQNVFSSTSTNSPTWVRFVSPGGTQLATSPPNSGNGNVCGTYASGWTNATYPAVVGQSVNAFACFAYNGNPCFGYVYWNIIINCNGFYVHGLFGPGGCAYRYCTQ</sequence>